<protein>
    <recommendedName>
        <fullName evidence="2">K Homology domain-containing protein</fullName>
    </recommendedName>
</protein>
<dbReference type="InterPro" id="IPR004087">
    <property type="entry name" value="KH_dom"/>
</dbReference>
<evidence type="ECO:0000313" key="4">
    <source>
        <dbReference type="Proteomes" id="UP001190700"/>
    </source>
</evidence>
<organism evidence="3 4">
    <name type="scientific">Cymbomonas tetramitiformis</name>
    <dbReference type="NCBI Taxonomy" id="36881"/>
    <lineage>
        <taxon>Eukaryota</taxon>
        <taxon>Viridiplantae</taxon>
        <taxon>Chlorophyta</taxon>
        <taxon>Pyramimonadophyceae</taxon>
        <taxon>Pyramimonadales</taxon>
        <taxon>Pyramimonadaceae</taxon>
        <taxon>Cymbomonas</taxon>
    </lineage>
</organism>
<gene>
    <name evidence="3" type="ORF">CYMTET_36044</name>
</gene>
<accession>A0AAE0F812</accession>
<dbReference type="Proteomes" id="UP001190700">
    <property type="component" value="Unassembled WGS sequence"/>
</dbReference>
<dbReference type="PROSITE" id="PS50084">
    <property type="entry name" value="KH_TYPE_1"/>
    <property type="match status" value="2"/>
</dbReference>
<feature type="domain" description="K Homology" evidence="2">
    <location>
        <begin position="161"/>
        <end position="227"/>
    </location>
</feature>
<evidence type="ECO:0000313" key="3">
    <source>
        <dbReference type="EMBL" id="KAK3254752.1"/>
    </source>
</evidence>
<feature type="domain" description="K Homology" evidence="2">
    <location>
        <begin position="98"/>
        <end position="160"/>
    </location>
</feature>
<evidence type="ECO:0000256" key="1">
    <source>
        <dbReference type="PROSITE-ProRule" id="PRU00117"/>
    </source>
</evidence>
<sequence length="247" mass="27937">MQKHALAFEDWLTVPPDLSDPSMLREIIRSSQEMIGDKVSIGLEGTSCVVRSDSEDLVARALLLLDNNIQQQLVYLRRLGVKERLQEERNRVENEIQSGLRVEFPVDPEVLGMLIGTQGANVRKVTNECGVDRVVVDRDRAVVRIVGKTKEDVARARRALEVCSVEVAVPENQMGHIVGRSRQNIQEMKDRTGVQSIQVEDKRSCLRLLGTRPAVESAELLIRSKLEHLAKMDREALELDQLRKELQ</sequence>
<proteinExistence type="predicted"/>
<dbReference type="Pfam" id="PF00013">
    <property type="entry name" value="KH_1"/>
    <property type="match status" value="2"/>
</dbReference>
<dbReference type="GO" id="GO:0051028">
    <property type="term" value="P:mRNA transport"/>
    <property type="evidence" value="ECO:0007669"/>
    <property type="project" value="TreeGrafter"/>
</dbReference>
<dbReference type="InterPro" id="IPR040148">
    <property type="entry name" value="FMR1"/>
</dbReference>
<name>A0AAE0F812_9CHLO</name>
<feature type="non-terminal residue" evidence="3">
    <location>
        <position position="247"/>
    </location>
</feature>
<dbReference type="SMART" id="SM00322">
    <property type="entry name" value="KH"/>
    <property type="match status" value="2"/>
</dbReference>
<keyword evidence="1" id="KW-0694">RNA-binding</keyword>
<keyword evidence="4" id="KW-1185">Reference proteome</keyword>
<dbReference type="EMBL" id="LGRX02023229">
    <property type="protein sequence ID" value="KAK3254752.1"/>
    <property type="molecule type" value="Genomic_DNA"/>
</dbReference>
<dbReference type="GO" id="GO:0003730">
    <property type="term" value="F:mRNA 3'-UTR binding"/>
    <property type="evidence" value="ECO:0007669"/>
    <property type="project" value="TreeGrafter"/>
</dbReference>
<dbReference type="GO" id="GO:0045727">
    <property type="term" value="P:positive regulation of translation"/>
    <property type="evidence" value="ECO:0007669"/>
    <property type="project" value="TreeGrafter"/>
</dbReference>
<dbReference type="InterPro" id="IPR004088">
    <property type="entry name" value="KH_dom_type_1"/>
</dbReference>
<dbReference type="Gene3D" id="3.30.1370.10">
    <property type="entry name" value="K Homology domain, type 1"/>
    <property type="match status" value="2"/>
</dbReference>
<comment type="caution">
    <text evidence="3">The sequence shown here is derived from an EMBL/GenBank/DDBJ whole genome shotgun (WGS) entry which is preliminary data.</text>
</comment>
<dbReference type="GO" id="GO:0010494">
    <property type="term" value="C:cytoplasmic stress granule"/>
    <property type="evidence" value="ECO:0007669"/>
    <property type="project" value="TreeGrafter"/>
</dbReference>
<dbReference type="PANTHER" id="PTHR10603:SF7">
    <property type="entry name" value="FRAGILE X MESSENGER RIBONUCLEOPROTEIN 1 HOMOLOG"/>
    <property type="match status" value="1"/>
</dbReference>
<dbReference type="AlphaFoldDB" id="A0AAE0F812"/>
<dbReference type="GO" id="GO:0045182">
    <property type="term" value="F:translation regulator activity"/>
    <property type="evidence" value="ECO:0007669"/>
    <property type="project" value="TreeGrafter"/>
</dbReference>
<dbReference type="GO" id="GO:0043488">
    <property type="term" value="P:regulation of mRNA stability"/>
    <property type="evidence" value="ECO:0007669"/>
    <property type="project" value="TreeGrafter"/>
</dbReference>
<dbReference type="InterPro" id="IPR036612">
    <property type="entry name" value="KH_dom_type_1_sf"/>
</dbReference>
<dbReference type="GO" id="GO:0048513">
    <property type="term" value="P:animal organ development"/>
    <property type="evidence" value="ECO:0007669"/>
    <property type="project" value="TreeGrafter"/>
</dbReference>
<dbReference type="SUPFAM" id="SSF54791">
    <property type="entry name" value="Eukaryotic type KH-domain (KH-domain type I)"/>
    <property type="match status" value="2"/>
</dbReference>
<dbReference type="GO" id="GO:0005634">
    <property type="term" value="C:nucleus"/>
    <property type="evidence" value="ECO:0007669"/>
    <property type="project" value="TreeGrafter"/>
</dbReference>
<evidence type="ECO:0000259" key="2">
    <source>
        <dbReference type="SMART" id="SM00322"/>
    </source>
</evidence>
<dbReference type="CDD" id="cd00105">
    <property type="entry name" value="KH-I"/>
    <property type="match status" value="1"/>
</dbReference>
<dbReference type="PANTHER" id="PTHR10603">
    <property type="entry name" value="FRAGILE X MENTAL RETARDATION SYNDROME-RELATED PROTEIN"/>
    <property type="match status" value="1"/>
</dbReference>
<reference evidence="3 4" key="1">
    <citation type="journal article" date="2015" name="Genome Biol. Evol.">
        <title>Comparative Genomics of a Bacterivorous Green Alga Reveals Evolutionary Causalities and Consequences of Phago-Mixotrophic Mode of Nutrition.</title>
        <authorList>
            <person name="Burns J.A."/>
            <person name="Paasch A."/>
            <person name="Narechania A."/>
            <person name="Kim E."/>
        </authorList>
    </citation>
    <scope>NUCLEOTIDE SEQUENCE [LARGE SCALE GENOMIC DNA]</scope>
    <source>
        <strain evidence="3 4">PLY_AMNH</strain>
    </source>
</reference>